<name>A0AAV1Z827_9ARAC</name>
<comment type="caution">
    <text evidence="1">The sequence shown here is derived from an EMBL/GenBank/DDBJ whole genome shotgun (WGS) entry which is preliminary data.</text>
</comment>
<dbReference type="PANTHER" id="PTHR47331:SF5">
    <property type="entry name" value="RIBONUCLEASE H"/>
    <property type="match status" value="1"/>
</dbReference>
<keyword evidence="2" id="KW-1185">Reference proteome</keyword>
<dbReference type="InterPro" id="IPR008042">
    <property type="entry name" value="Retrotrans_Pao"/>
</dbReference>
<proteinExistence type="predicted"/>
<reference evidence="1 2" key="1">
    <citation type="submission" date="2024-04" db="EMBL/GenBank/DDBJ databases">
        <authorList>
            <person name="Rising A."/>
            <person name="Reimegard J."/>
            <person name="Sonavane S."/>
            <person name="Akerstrom W."/>
            <person name="Nylinder S."/>
            <person name="Hedman E."/>
            <person name="Kallberg Y."/>
        </authorList>
    </citation>
    <scope>NUCLEOTIDE SEQUENCE [LARGE SCALE GENOMIC DNA]</scope>
</reference>
<dbReference type="Proteomes" id="UP001497382">
    <property type="component" value="Unassembled WGS sequence"/>
</dbReference>
<gene>
    <name evidence="1" type="ORF">LARSCL_LOCUS3845</name>
</gene>
<accession>A0AAV1Z827</accession>
<sequence length="204" mass="23764">MQCAIYRSFTAFYQKSPFLLFDPIGFTAPVTLIPKLLLQITWSIKLSWDEPLPNDICSEYFKWVANIECLEQCRLSLYVPMNSSIALHVFCDANQFAYACCIFMRTEIEDKVQTILITDKVRVAPTEILTLPRLKLMAVVKAVRLYTFLKSAFEIHDFECYFWTDSTVVLAWITNEGLWSVLVKNRVRETSYHFNKAMVPCAWK</sequence>
<evidence type="ECO:0000313" key="2">
    <source>
        <dbReference type="Proteomes" id="UP001497382"/>
    </source>
</evidence>
<protein>
    <submittedName>
        <fullName evidence="1">Uncharacterized protein</fullName>
    </submittedName>
</protein>
<dbReference type="PANTHER" id="PTHR47331">
    <property type="entry name" value="PHD-TYPE DOMAIN-CONTAINING PROTEIN"/>
    <property type="match status" value="1"/>
</dbReference>
<dbReference type="AlphaFoldDB" id="A0AAV1Z827"/>
<dbReference type="EMBL" id="CAXIEN010000030">
    <property type="protein sequence ID" value="CAL1267778.1"/>
    <property type="molecule type" value="Genomic_DNA"/>
</dbReference>
<organism evidence="1 2">
    <name type="scientific">Larinioides sclopetarius</name>
    <dbReference type="NCBI Taxonomy" id="280406"/>
    <lineage>
        <taxon>Eukaryota</taxon>
        <taxon>Metazoa</taxon>
        <taxon>Ecdysozoa</taxon>
        <taxon>Arthropoda</taxon>
        <taxon>Chelicerata</taxon>
        <taxon>Arachnida</taxon>
        <taxon>Araneae</taxon>
        <taxon>Araneomorphae</taxon>
        <taxon>Entelegynae</taxon>
        <taxon>Araneoidea</taxon>
        <taxon>Araneidae</taxon>
        <taxon>Larinioides</taxon>
    </lineage>
</organism>
<dbReference type="Pfam" id="PF05380">
    <property type="entry name" value="Peptidase_A17"/>
    <property type="match status" value="1"/>
</dbReference>
<evidence type="ECO:0000313" key="1">
    <source>
        <dbReference type="EMBL" id="CAL1267778.1"/>
    </source>
</evidence>